<keyword evidence="2" id="KW-1185">Reference proteome</keyword>
<proteinExistence type="predicted"/>
<accession>A0ACD3BC37</accession>
<evidence type="ECO:0000313" key="1">
    <source>
        <dbReference type="EMBL" id="TFK75274.1"/>
    </source>
</evidence>
<sequence>MHTSSSPTPLPSLDLPPSPSSEGPHELSPVDNDGDLTSQVIGKGKGRQYTDSTGDHSDEALQTAEGGTYPPISEEEAETRRVEENLRRWELAERQRRKAARESHTASSSSFLSNITKRASLLLSGDLPQPVHRNTHDSLNTHGSDVPLTQVSSGPFPDDIQPVHAPSDPFADDPGPQSSTKDGQKGARIPRPAPLGLPPPKTPPPIHAPPLMAPLPIGADDDPPNEEQEVRWWHEWLCGCGEGRDRGGDNQAGRTNPFE</sequence>
<protein>
    <submittedName>
        <fullName evidence="1">Uncharacterized protein</fullName>
    </submittedName>
</protein>
<name>A0ACD3BC37_9AGAR</name>
<dbReference type="Proteomes" id="UP000308600">
    <property type="component" value="Unassembled WGS sequence"/>
</dbReference>
<organism evidence="1 2">
    <name type="scientific">Pluteus cervinus</name>
    <dbReference type="NCBI Taxonomy" id="181527"/>
    <lineage>
        <taxon>Eukaryota</taxon>
        <taxon>Fungi</taxon>
        <taxon>Dikarya</taxon>
        <taxon>Basidiomycota</taxon>
        <taxon>Agaricomycotina</taxon>
        <taxon>Agaricomycetes</taxon>
        <taxon>Agaricomycetidae</taxon>
        <taxon>Agaricales</taxon>
        <taxon>Pluteineae</taxon>
        <taxon>Pluteaceae</taxon>
        <taxon>Pluteus</taxon>
    </lineage>
</organism>
<reference evidence="1 2" key="1">
    <citation type="journal article" date="2019" name="Nat. Ecol. Evol.">
        <title>Megaphylogeny resolves global patterns of mushroom evolution.</title>
        <authorList>
            <person name="Varga T."/>
            <person name="Krizsan K."/>
            <person name="Foldi C."/>
            <person name="Dima B."/>
            <person name="Sanchez-Garcia M."/>
            <person name="Sanchez-Ramirez S."/>
            <person name="Szollosi G.J."/>
            <person name="Szarkandi J.G."/>
            <person name="Papp V."/>
            <person name="Albert L."/>
            <person name="Andreopoulos W."/>
            <person name="Angelini C."/>
            <person name="Antonin V."/>
            <person name="Barry K.W."/>
            <person name="Bougher N.L."/>
            <person name="Buchanan P."/>
            <person name="Buyck B."/>
            <person name="Bense V."/>
            <person name="Catcheside P."/>
            <person name="Chovatia M."/>
            <person name="Cooper J."/>
            <person name="Damon W."/>
            <person name="Desjardin D."/>
            <person name="Finy P."/>
            <person name="Geml J."/>
            <person name="Haridas S."/>
            <person name="Hughes K."/>
            <person name="Justo A."/>
            <person name="Karasinski D."/>
            <person name="Kautmanova I."/>
            <person name="Kiss B."/>
            <person name="Kocsube S."/>
            <person name="Kotiranta H."/>
            <person name="LaButti K.M."/>
            <person name="Lechner B.E."/>
            <person name="Liimatainen K."/>
            <person name="Lipzen A."/>
            <person name="Lukacs Z."/>
            <person name="Mihaltcheva S."/>
            <person name="Morgado L.N."/>
            <person name="Niskanen T."/>
            <person name="Noordeloos M.E."/>
            <person name="Ohm R.A."/>
            <person name="Ortiz-Santana B."/>
            <person name="Ovrebo C."/>
            <person name="Racz N."/>
            <person name="Riley R."/>
            <person name="Savchenko A."/>
            <person name="Shiryaev A."/>
            <person name="Soop K."/>
            <person name="Spirin V."/>
            <person name="Szebenyi C."/>
            <person name="Tomsovsky M."/>
            <person name="Tulloss R.E."/>
            <person name="Uehling J."/>
            <person name="Grigoriev I.V."/>
            <person name="Vagvolgyi C."/>
            <person name="Papp T."/>
            <person name="Martin F.M."/>
            <person name="Miettinen O."/>
            <person name="Hibbett D.S."/>
            <person name="Nagy L.G."/>
        </authorList>
    </citation>
    <scope>NUCLEOTIDE SEQUENCE [LARGE SCALE GENOMIC DNA]</scope>
    <source>
        <strain evidence="1 2">NL-1719</strain>
    </source>
</reference>
<gene>
    <name evidence="1" type="ORF">BDN72DRAFT_832129</name>
</gene>
<evidence type="ECO:0000313" key="2">
    <source>
        <dbReference type="Proteomes" id="UP000308600"/>
    </source>
</evidence>
<dbReference type="EMBL" id="ML208263">
    <property type="protein sequence ID" value="TFK75274.1"/>
    <property type="molecule type" value="Genomic_DNA"/>
</dbReference>